<dbReference type="EC" id="7.1.1.-" evidence="4"/>
<evidence type="ECO:0000256" key="5">
    <source>
        <dbReference type="SAM" id="MobiDB-lite"/>
    </source>
</evidence>
<evidence type="ECO:0000256" key="4">
    <source>
        <dbReference type="RuleBase" id="RU003582"/>
    </source>
</evidence>
<keyword evidence="3" id="KW-1278">Translocase</keyword>
<dbReference type="HOGENOM" id="CLU_042628_6_3_11"/>
<dbReference type="OrthoDB" id="3746692at2"/>
<name>R4YXS9_9ACTN</name>
<dbReference type="InterPro" id="IPR037232">
    <property type="entry name" value="NADH_quin_OxRdtase_su_C/D-like"/>
</dbReference>
<dbReference type="PANTHER" id="PTHR10884">
    <property type="entry name" value="NADH DEHYDROGENASE UBIQUINONE IRON-SULFUR PROTEIN 3"/>
    <property type="match status" value="1"/>
</dbReference>
<dbReference type="GO" id="GO:0016651">
    <property type="term" value="F:oxidoreductase activity, acting on NAD(P)H"/>
    <property type="evidence" value="ECO:0007669"/>
    <property type="project" value="InterPro"/>
</dbReference>
<gene>
    <name evidence="7" type="ORF">BN381_160025</name>
</gene>
<dbReference type="Proteomes" id="UP000018291">
    <property type="component" value="Unassembled WGS sequence"/>
</dbReference>
<sequence length="234" mass="25860">MSDAAVTDQAEEETETAEQDEAREALVDSVRSHLGDAVVASEVMPGLDTHVRISNEAWGEAAQVVRYDLGFRYFCFLSVLDWLPSPFGRYLETEPETLQKAAAAAGDAELTPGICGADRRFQVFARVRNLTTNQMLCLRADTTSDEDPIAPTWVNTFAGAEWHEREAWEMFGVTFEGHPGLRNLYLPGDFEGNPLRKDFPLLARLVKPWPGIVDVEPIPAPPEPDEAAPQEDGS</sequence>
<dbReference type="PROSITE" id="PS00542">
    <property type="entry name" value="COMPLEX1_30K"/>
    <property type="match status" value="1"/>
</dbReference>
<dbReference type="InterPro" id="IPR001268">
    <property type="entry name" value="NADH_UbQ_OxRdtase_30kDa_su"/>
</dbReference>
<dbReference type="SUPFAM" id="SSF143243">
    <property type="entry name" value="Nqo5-like"/>
    <property type="match status" value="1"/>
</dbReference>
<feature type="domain" description="NADH:ubiquinone oxidoreductase 30kDa subunit" evidence="6">
    <location>
        <begin position="53"/>
        <end position="201"/>
    </location>
</feature>
<reference evidence="7 8" key="1">
    <citation type="journal article" date="2013" name="ISME J.">
        <title>Metabolic model for the filamentous 'Candidatus Microthrix parvicella' based on genomic and metagenomic analyses.</title>
        <authorList>
            <person name="Jon McIlroy S."/>
            <person name="Kristiansen R."/>
            <person name="Albertsen M."/>
            <person name="Michael Karst S."/>
            <person name="Rossetti S."/>
            <person name="Lund Nielsen J."/>
            <person name="Tandoi V."/>
            <person name="James Seviour R."/>
            <person name="Nielsen P.H."/>
        </authorList>
    </citation>
    <scope>NUCLEOTIDE SEQUENCE [LARGE SCALE GENOMIC DNA]</scope>
    <source>
        <strain evidence="7 8">RN1</strain>
    </source>
</reference>
<keyword evidence="4" id="KW-0874">Quinone</keyword>
<dbReference type="EMBL" id="CANL01000008">
    <property type="protein sequence ID" value="CCM63060.1"/>
    <property type="molecule type" value="Genomic_DNA"/>
</dbReference>
<proteinExistence type="inferred from homology"/>
<evidence type="ECO:0000259" key="6">
    <source>
        <dbReference type="Pfam" id="PF00329"/>
    </source>
</evidence>
<dbReference type="GO" id="GO:0008137">
    <property type="term" value="F:NADH dehydrogenase (ubiquinone) activity"/>
    <property type="evidence" value="ECO:0007669"/>
    <property type="project" value="InterPro"/>
</dbReference>
<keyword evidence="8" id="KW-1185">Reference proteome</keyword>
<keyword evidence="7" id="KW-0560">Oxidoreductase</keyword>
<evidence type="ECO:0000256" key="3">
    <source>
        <dbReference type="RuleBase" id="RU003456"/>
    </source>
</evidence>
<comment type="similarity">
    <text evidence="1 3">Belongs to the complex I 30 kDa subunit family.</text>
</comment>
<dbReference type="RefSeq" id="WP_012225116.1">
    <property type="nucleotide sequence ID" value="NZ_HG422565.1"/>
</dbReference>
<dbReference type="GO" id="GO:0048038">
    <property type="term" value="F:quinone binding"/>
    <property type="evidence" value="ECO:0007669"/>
    <property type="project" value="UniProtKB-KW"/>
</dbReference>
<comment type="caution">
    <text evidence="7">The sequence shown here is derived from an EMBL/GenBank/DDBJ whole genome shotgun (WGS) entry which is preliminary data.</text>
</comment>
<dbReference type="eggNOG" id="COG0852">
    <property type="taxonomic scope" value="Bacteria"/>
</dbReference>
<accession>R4YXS9</accession>
<dbReference type="AlphaFoldDB" id="R4YXS9"/>
<evidence type="ECO:0000256" key="1">
    <source>
        <dbReference type="ARBA" id="ARBA00007569"/>
    </source>
</evidence>
<feature type="compositionally biased region" description="Acidic residues" evidence="5">
    <location>
        <begin position="9"/>
        <end position="19"/>
    </location>
</feature>
<dbReference type="Gene3D" id="3.30.460.80">
    <property type="entry name" value="NADH:ubiquinone oxidoreductase, 30kDa subunit"/>
    <property type="match status" value="1"/>
</dbReference>
<keyword evidence="2 3" id="KW-0813">Transport</keyword>
<organism evidence="7 8">
    <name type="scientific">Candidatus Neomicrothrix parvicella RN1</name>
    <dbReference type="NCBI Taxonomy" id="1229780"/>
    <lineage>
        <taxon>Bacteria</taxon>
        <taxon>Bacillati</taxon>
        <taxon>Actinomycetota</taxon>
        <taxon>Acidimicrobiia</taxon>
        <taxon>Acidimicrobiales</taxon>
        <taxon>Microthrixaceae</taxon>
        <taxon>Candidatus Neomicrothrix</taxon>
    </lineage>
</organism>
<evidence type="ECO:0000313" key="8">
    <source>
        <dbReference type="Proteomes" id="UP000018291"/>
    </source>
</evidence>
<dbReference type="InterPro" id="IPR020396">
    <property type="entry name" value="NADH_UbQ_OxRdtase_CS"/>
</dbReference>
<evidence type="ECO:0000313" key="7">
    <source>
        <dbReference type="EMBL" id="CCM63060.1"/>
    </source>
</evidence>
<comment type="catalytic activity">
    <reaction evidence="4">
        <text>a quinone + NADH + 5 H(+)(in) = a quinol + NAD(+) + 4 H(+)(out)</text>
        <dbReference type="Rhea" id="RHEA:57888"/>
        <dbReference type="ChEBI" id="CHEBI:15378"/>
        <dbReference type="ChEBI" id="CHEBI:24646"/>
        <dbReference type="ChEBI" id="CHEBI:57540"/>
        <dbReference type="ChEBI" id="CHEBI:57945"/>
        <dbReference type="ChEBI" id="CHEBI:132124"/>
    </reaction>
</comment>
<protein>
    <recommendedName>
        <fullName evidence="4">NADH-quinone oxidoreductase</fullName>
        <ecNumber evidence="4">7.1.1.-</ecNumber>
    </recommendedName>
</protein>
<feature type="region of interest" description="Disordered" evidence="5">
    <location>
        <begin position="1"/>
        <end position="22"/>
    </location>
</feature>
<comment type="function">
    <text evidence="4">NDH-1 shuttles electrons from NADH, via FMN and iron-sulfur (Fe-S) centers, to quinones in the respiratory chain.</text>
</comment>
<dbReference type="PANTHER" id="PTHR10884:SF14">
    <property type="entry name" value="NADH DEHYDROGENASE [UBIQUINONE] IRON-SULFUR PROTEIN 3, MITOCHONDRIAL"/>
    <property type="match status" value="1"/>
</dbReference>
<evidence type="ECO:0000256" key="2">
    <source>
        <dbReference type="ARBA" id="ARBA00022448"/>
    </source>
</evidence>
<dbReference type="Pfam" id="PF00329">
    <property type="entry name" value="Complex1_30kDa"/>
    <property type="match status" value="1"/>
</dbReference>
<dbReference type="STRING" id="1229780.BN381_160025"/>
<keyword evidence="3" id="KW-0520">NAD</keyword>